<proteinExistence type="predicted"/>
<dbReference type="GeneID" id="19197643"/>
<evidence type="ECO:0000313" key="2">
    <source>
        <dbReference type="EMBL" id="EXJ54891.1"/>
    </source>
</evidence>
<feature type="binding site" evidence="1">
    <location>
        <begin position="37"/>
        <end position="38"/>
    </location>
    <ligand>
        <name>substrate</name>
    </ligand>
</feature>
<dbReference type="Gene3D" id="3.40.50.1240">
    <property type="entry name" value="Phosphoglycerate mutase-like"/>
    <property type="match status" value="1"/>
</dbReference>
<dbReference type="PANTHER" id="PTHR48100">
    <property type="entry name" value="BROAD-SPECIFICITY PHOSPHATASE YOR283W-RELATED"/>
    <property type="match status" value="1"/>
</dbReference>
<dbReference type="GO" id="GO:0046390">
    <property type="term" value="P:ribose phosphate biosynthetic process"/>
    <property type="evidence" value="ECO:0007669"/>
    <property type="project" value="TreeGrafter"/>
</dbReference>
<keyword evidence="3" id="KW-1185">Reference proteome</keyword>
<dbReference type="EMBL" id="AMGX01000039">
    <property type="protein sequence ID" value="EXJ54891.1"/>
    <property type="molecule type" value="Genomic_DNA"/>
</dbReference>
<dbReference type="GO" id="GO:0050278">
    <property type="term" value="F:sedoheptulose-bisphosphatase activity"/>
    <property type="evidence" value="ECO:0007669"/>
    <property type="project" value="TreeGrafter"/>
</dbReference>
<dbReference type="eggNOG" id="KOG0235">
    <property type="taxonomic scope" value="Eukaryota"/>
</dbReference>
<dbReference type="RefSeq" id="XP_007751716.1">
    <property type="nucleotide sequence ID" value="XM_007753526.1"/>
</dbReference>
<dbReference type="CDD" id="cd07067">
    <property type="entry name" value="HP_PGM_like"/>
    <property type="match status" value="1"/>
</dbReference>
<organism evidence="2 3">
    <name type="scientific">Cladophialophora psammophila CBS 110553</name>
    <dbReference type="NCBI Taxonomy" id="1182543"/>
    <lineage>
        <taxon>Eukaryota</taxon>
        <taxon>Fungi</taxon>
        <taxon>Dikarya</taxon>
        <taxon>Ascomycota</taxon>
        <taxon>Pezizomycotina</taxon>
        <taxon>Eurotiomycetes</taxon>
        <taxon>Chaetothyriomycetidae</taxon>
        <taxon>Chaetothyriales</taxon>
        <taxon>Herpotrichiellaceae</taxon>
        <taxon>Cladophialophora</taxon>
    </lineage>
</organism>
<dbReference type="HOGENOM" id="CLU_033323_13_0_1"/>
<dbReference type="InterPro" id="IPR029033">
    <property type="entry name" value="His_PPase_superfam"/>
</dbReference>
<dbReference type="Pfam" id="PF00300">
    <property type="entry name" value="His_Phos_1"/>
    <property type="match status" value="1"/>
</dbReference>
<evidence type="ECO:0000313" key="3">
    <source>
        <dbReference type="Proteomes" id="UP000019471"/>
    </source>
</evidence>
<dbReference type="SMART" id="SM00855">
    <property type="entry name" value="PGAM"/>
    <property type="match status" value="1"/>
</dbReference>
<dbReference type="SUPFAM" id="SSF53254">
    <property type="entry name" value="Phosphoglycerate mutase-like"/>
    <property type="match status" value="1"/>
</dbReference>
<dbReference type="STRING" id="1182543.W9VRX4"/>
<dbReference type="PANTHER" id="PTHR48100:SF15">
    <property type="entry name" value="SEDOHEPTULOSE 1,7-BISPHOSPHATASE"/>
    <property type="match status" value="1"/>
</dbReference>
<feature type="binding site" evidence="1">
    <location>
        <begin position="110"/>
        <end position="113"/>
    </location>
    <ligand>
        <name>substrate</name>
    </ligand>
</feature>
<name>W9VRX4_9EURO</name>
<feature type="binding site" evidence="1">
    <location>
        <position position="81"/>
    </location>
    <ligand>
        <name>substrate</name>
    </ligand>
</feature>
<gene>
    <name evidence="2" type="ORF">A1O5_12957</name>
</gene>
<dbReference type="AlphaFoldDB" id="W9VRX4"/>
<dbReference type="OrthoDB" id="4818801at2759"/>
<protein>
    <submittedName>
        <fullName evidence="2">Uncharacterized protein</fullName>
    </submittedName>
</protein>
<reference evidence="2 3" key="1">
    <citation type="submission" date="2013-03" db="EMBL/GenBank/DDBJ databases">
        <title>The Genome Sequence of Cladophialophora psammophila CBS 110553.</title>
        <authorList>
            <consortium name="The Broad Institute Genomics Platform"/>
            <person name="Cuomo C."/>
            <person name="de Hoog S."/>
            <person name="Gorbushina A."/>
            <person name="Walker B."/>
            <person name="Young S.K."/>
            <person name="Zeng Q."/>
            <person name="Gargeya S."/>
            <person name="Fitzgerald M."/>
            <person name="Haas B."/>
            <person name="Abouelleil A."/>
            <person name="Allen A.W."/>
            <person name="Alvarado L."/>
            <person name="Arachchi H.M."/>
            <person name="Berlin A.M."/>
            <person name="Chapman S.B."/>
            <person name="Gainer-Dewar J."/>
            <person name="Goldberg J."/>
            <person name="Griggs A."/>
            <person name="Gujja S."/>
            <person name="Hansen M."/>
            <person name="Howarth C."/>
            <person name="Imamovic A."/>
            <person name="Ireland A."/>
            <person name="Larimer J."/>
            <person name="McCowan C."/>
            <person name="Murphy C."/>
            <person name="Pearson M."/>
            <person name="Poon T.W."/>
            <person name="Priest M."/>
            <person name="Roberts A."/>
            <person name="Saif S."/>
            <person name="Shea T."/>
            <person name="Sisk P."/>
            <person name="Sykes S."/>
            <person name="Wortman J."/>
            <person name="Nusbaum C."/>
            <person name="Birren B."/>
        </authorList>
    </citation>
    <scope>NUCLEOTIDE SEQUENCE [LARGE SCALE GENOMIC DNA]</scope>
    <source>
        <strain evidence="2 3">CBS 110553</strain>
    </source>
</reference>
<dbReference type="Proteomes" id="UP000019471">
    <property type="component" value="Unassembled WGS sequence"/>
</dbReference>
<comment type="caution">
    <text evidence="2">The sequence shown here is derived from an EMBL/GenBank/DDBJ whole genome shotgun (WGS) entry which is preliminary data.</text>
</comment>
<dbReference type="InterPro" id="IPR050275">
    <property type="entry name" value="PGM_Phosphatase"/>
</dbReference>
<evidence type="ECO:0000256" key="1">
    <source>
        <dbReference type="PIRSR" id="PIRSR613078-2"/>
    </source>
</evidence>
<sequence length="225" mass="25372">MSDLDATPSKSDLKVNKLNNTCATLGETEWTKNGRYTGRTDIALTAEGERQVEGTAKLLVGTGKLIHPDRIARVWVSPRMRAQQTFRLLFRNSGSEVSHDKVTLTEDIAEWDYGDYEGLVVDEIVRTRKAKGLDQDRKYNTWRDGCEGGESPQQVAERLDRLIAQIKEVQAPHMNGEKPVDVVLVGLHPNTANGYSAPTNLTFEQVAHGLILRCFVKRWLKYPHR</sequence>
<dbReference type="InterPro" id="IPR013078">
    <property type="entry name" value="His_Pase_superF_clade-1"/>
</dbReference>
<accession>W9VRX4</accession>